<organism evidence="1 2">
    <name type="scientific">Leucogyrophana mollusca</name>
    <dbReference type="NCBI Taxonomy" id="85980"/>
    <lineage>
        <taxon>Eukaryota</taxon>
        <taxon>Fungi</taxon>
        <taxon>Dikarya</taxon>
        <taxon>Basidiomycota</taxon>
        <taxon>Agaricomycotina</taxon>
        <taxon>Agaricomycetes</taxon>
        <taxon>Agaricomycetidae</taxon>
        <taxon>Boletales</taxon>
        <taxon>Boletales incertae sedis</taxon>
        <taxon>Leucogyrophana</taxon>
    </lineage>
</organism>
<evidence type="ECO:0000313" key="2">
    <source>
        <dbReference type="Proteomes" id="UP000790709"/>
    </source>
</evidence>
<sequence>MAECEEAGIPPPDLPDRTLIAIRSACARVTHLSGAAEKMDQVQQDMEATMVLENDGSTADLL</sequence>
<comment type="caution">
    <text evidence="1">The sequence shown here is derived from an EMBL/GenBank/DDBJ whole genome shotgun (WGS) entry which is preliminary data.</text>
</comment>
<dbReference type="EMBL" id="MU266408">
    <property type="protein sequence ID" value="KAH7925117.1"/>
    <property type="molecule type" value="Genomic_DNA"/>
</dbReference>
<feature type="non-terminal residue" evidence="1">
    <location>
        <position position="62"/>
    </location>
</feature>
<evidence type="ECO:0000313" key="1">
    <source>
        <dbReference type="EMBL" id="KAH7925117.1"/>
    </source>
</evidence>
<gene>
    <name evidence="1" type="ORF">BV22DRAFT_1011840</name>
</gene>
<keyword evidence="2" id="KW-1185">Reference proteome</keyword>
<dbReference type="Proteomes" id="UP000790709">
    <property type="component" value="Unassembled WGS sequence"/>
</dbReference>
<name>A0ACB8BH86_9AGAM</name>
<protein>
    <submittedName>
        <fullName evidence="1">Uncharacterized protein</fullName>
    </submittedName>
</protein>
<proteinExistence type="predicted"/>
<accession>A0ACB8BH86</accession>
<reference evidence="1" key="1">
    <citation type="journal article" date="2021" name="New Phytol.">
        <title>Evolutionary innovations through gain and loss of genes in the ectomycorrhizal Boletales.</title>
        <authorList>
            <person name="Wu G."/>
            <person name="Miyauchi S."/>
            <person name="Morin E."/>
            <person name="Kuo A."/>
            <person name="Drula E."/>
            <person name="Varga T."/>
            <person name="Kohler A."/>
            <person name="Feng B."/>
            <person name="Cao Y."/>
            <person name="Lipzen A."/>
            <person name="Daum C."/>
            <person name="Hundley H."/>
            <person name="Pangilinan J."/>
            <person name="Johnson J."/>
            <person name="Barry K."/>
            <person name="LaButti K."/>
            <person name="Ng V."/>
            <person name="Ahrendt S."/>
            <person name="Min B."/>
            <person name="Choi I.G."/>
            <person name="Park H."/>
            <person name="Plett J.M."/>
            <person name="Magnuson J."/>
            <person name="Spatafora J.W."/>
            <person name="Nagy L.G."/>
            <person name="Henrissat B."/>
            <person name="Grigoriev I.V."/>
            <person name="Yang Z.L."/>
            <person name="Xu J."/>
            <person name="Martin F.M."/>
        </authorList>
    </citation>
    <scope>NUCLEOTIDE SEQUENCE</scope>
    <source>
        <strain evidence="1">KUC20120723A-06</strain>
    </source>
</reference>